<evidence type="ECO:0000259" key="4">
    <source>
        <dbReference type="Pfam" id="PF22754"/>
    </source>
</evidence>
<comment type="subcellular location">
    <subcellularLocation>
        <location evidence="1">Nucleus</location>
    </subcellularLocation>
</comment>
<dbReference type="Proteomes" id="UP001567538">
    <property type="component" value="Unassembled WGS sequence"/>
</dbReference>
<keyword evidence="2" id="KW-0539">Nucleus</keyword>
<proteinExistence type="predicted"/>
<evidence type="ECO:0000313" key="6">
    <source>
        <dbReference type="Proteomes" id="UP001567538"/>
    </source>
</evidence>
<dbReference type="Pfam" id="PF22754">
    <property type="entry name" value="bHLH-TF_ACT-like_plant"/>
    <property type="match status" value="1"/>
</dbReference>
<dbReference type="EMBL" id="JBEAFC010000005">
    <property type="protein sequence ID" value="KAL1555961.1"/>
    <property type="molecule type" value="Genomic_DNA"/>
</dbReference>
<name>A0ABD1HHN6_SALDI</name>
<evidence type="ECO:0000313" key="5">
    <source>
        <dbReference type="EMBL" id="KAL1555961.1"/>
    </source>
</evidence>
<reference evidence="5 6" key="1">
    <citation type="submission" date="2024-06" db="EMBL/GenBank/DDBJ databases">
        <title>A chromosome level genome sequence of Diviner's sage (Salvia divinorum).</title>
        <authorList>
            <person name="Ford S.A."/>
            <person name="Ro D.-K."/>
            <person name="Ness R.W."/>
            <person name="Phillips M.A."/>
        </authorList>
    </citation>
    <scope>NUCLEOTIDE SEQUENCE [LARGE SCALE GENOMIC DNA]</scope>
    <source>
        <strain evidence="5">SAF-2024a</strain>
        <tissue evidence="5">Leaf</tissue>
    </source>
</reference>
<keyword evidence="3" id="KW-0175">Coiled coil</keyword>
<protein>
    <recommendedName>
        <fullName evidence="4">Plant bHLH transcription factor ACT-like domain-containing protein</fullName>
    </recommendedName>
</protein>
<organism evidence="5 6">
    <name type="scientific">Salvia divinorum</name>
    <name type="common">Maria pastora</name>
    <name type="synonym">Diviner's sage</name>
    <dbReference type="NCBI Taxonomy" id="28513"/>
    <lineage>
        <taxon>Eukaryota</taxon>
        <taxon>Viridiplantae</taxon>
        <taxon>Streptophyta</taxon>
        <taxon>Embryophyta</taxon>
        <taxon>Tracheophyta</taxon>
        <taxon>Spermatophyta</taxon>
        <taxon>Magnoliopsida</taxon>
        <taxon>eudicotyledons</taxon>
        <taxon>Gunneridae</taxon>
        <taxon>Pentapetalae</taxon>
        <taxon>asterids</taxon>
        <taxon>lamiids</taxon>
        <taxon>Lamiales</taxon>
        <taxon>Lamiaceae</taxon>
        <taxon>Nepetoideae</taxon>
        <taxon>Mentheae</taxon>
        <taxon>Salviinae</taxon>
        <taxon>Salvia</taxon>
        <taxon>Salvia subgen. Calosphace</taxon>
    </lineage>
</organism>
<dbReference type="PANTHER" id="PTHR31945">
    <property type="entry name" value="TRANSCRIPTION FACTOR SCREAM2-RELATED"/>
    <property type="match status" value="1"/>
</dbReference>
<dbReference type="InterPro" id="IPR051358">
    <property type="entry name" value="TF_AMS/ICE1/BHLH6-like"/>
</dbReference>
<sequence>MACSKIHRRIALRRKLQILRTLTKSKSEKKSSIITDTSLYIHKLKLQVEAIKKECQHLINQIHAVKVENVGRGFLAVRVRCKKGEQVLSKILEMFEGLNLNVVEARITCKSFFGMEAVVEADIDAAILNQAILSLVRMQTQSST</sequence>
<keyword evidence="6" id="KW-1185">Reference proteome</keyword>
<feature type="domain" description="Plant bHLH transcription factor ACT-like" evidence="4">
    <location>
        <begin position="65"/>
        <end position="134"/>
    </location>
</feature>
<dbReference type="GO" id="GO:0005634">
    <property type="term" value="C:nucleus"/>
    <property type="evidence" value="ECO:0007669"/>
    <property type="project" value="UniProtKB-SubCell"/>
</dbReference>
<dbReference type="InterPro" id="IPR054502">
    <property type="entry name" value="bHLH-TF_ACT-like_plant"/>
</dbReference>
<evidence type="ECO:0000256" key="1">
    <source>
        <dbReference type="ARBA" id="ARBA00004123"/>
    </source>
</evidence>
<evidence type="ECO:0000256" key="3">
    <source>
        <dbReference type="SAM" id="Coils"/>
    </source>
</evidence>
<comment type="caution">
    <text evidence="5">The sequence shown here is derived from an EMBL/GenBank/DDBJ whole genome shotgun (WGS) entry which is preliminary data.</text>
</comment>
<dbReference type="AlphaFoldDB" id="A0ABD1HHN6"/>
<dbReference type="GO" id="GO:0080090">
    <property type="term" value="P:regulation of primary metabolic process"/>
    <property type="evidence" value="ECO:0007669"/>
    <property type="project" value="UniProtKB-ARBA"/>
</dbReference>
<feature type="coiled-coil region" evidence="3">
    <location>
        <begin position="41"/>
        <end position="68"/>
    </location>
</feature>
<gene>
    <name evidence="5" type="ORF">AAHA92_11639</name>
</gene>
<accession>A0ABD1HHN6</accession>
<dbReference type="PANTHER" id="PTHR31945:SF27">
    <property type="entry name" value="TRANSCRIPTION FACTOR BHLH35-LIKE PROTEIN"/>
    <property type="match status" value="1"/>
</dbReference>
<evidence type="ECO:0000256" key="2">
    <source>
        <dbReference type="ARBA" id="ARBA00023242"/>
    </source>
</evidence>